<name>A0A2T0BLS9_9CLOT</name>
<keyword evidence="3 6" id="KW-0812">Transmembrane</keyword>
<evidence type="ECO:0000256" key="2">
    <source>
        <dbReference type="ARBA" id="ARBA00022448"/>
    </source>
</evidence>
<dbReference type="GO" id="GO:0022857">
    <property type="term" value="F:transmembrane transporter activity"/>
    <property type="evidence" value="ECO:0007669"/>
    <property type="project" value="InterPro"/>
</dbReference>
<reference evidence="8 9" key="1">
    <citation type="submission" date="2018-03" db="EMBL/GenBank/DDBJ databases">
        <title>Genome sequence of Clostridium luticellarii DSM 29923.</title>
        <authorList>
            <person name="Poehlein A."/>
            <person name="Daniel R."/>
        </authorList>
    </citation>
    <scope>NUCLEOTIDE SEQUENCE [LARGE SCALE GENOMIC DNA]</scope>
    <source>
        <strain evidence="8 9">DSM 29923</strain>
    </source>
</reference>
<comment type="caution">
    <text evidence="8">The sequence shown here is derived from an EMBL/GenBank/DDBJ whole genome shotgun (WGS) entry which is preliminary data.</text>
</comment>
<feature type="transmembrane region" description="Helical" evidence="6">
    <location>
        <begin position="68"/>
        <end position="91"/>
    </location>
</feature>
<evidence type="ECO:0000256" key="1">
    <source>
        <dbReference type="ARBA" id="ARBA00004651"/>
    </source>
</evidence>
<keyword evidence="4 6" id="KW-1133">Transmembrane helix</keyword>
<feature type="transmembrane region" description="Helical" evidence="6">
    <location>
        <begin position="31"/>
        <end position="47"/>
    </location>
</feature>
<evidence type="ECO:0000256" key="3">
    <source>
        <dbReference type="ARBA" id="ARBA00022692"/>
    </source>
</evidence>
<dbReference type="InterPro" id="IPR011701">
    <property type="entry name" value="MFS"/>
</dbReference>
<accession>A0A2T0BLS9</accession>
<feature type="transmembrane region" description="Helical" evidence="6">
    <location>
        <begin position="130"/>
        <end position="150"/>
    </location>
</feature>
<feature type="domain" description="Major facilitator superfamily (MFS) profile" evidence="7">
    <location>
        <begin position="66"/>
        <end position="275"/>
    </location>
</feature>
<dbReference type="RefSeq" id="WP_337955807.1">
    <property type="nucleotide sequence ID" value="NZ_JALCQO010000020.1"/>
</dbReference>
<organism evidence="8 9">
    <name type="scientific">Clostridium luticellarii</name>
    <dbReference type="NCBI Taxonomy" id="1691940"/>
    <lineage>
        <taxon>Bacteria</taxon>
        <taxon>Bacillati</taxon>
        <taxon>Bacillota</taxon>
        <taxon>Clostridia</taxon>
        <taxon>Eubacteriales</taxon>
        <taxon>Clostridiaceae</taxon>
        <taxon>Clostridium</taxon>
    </lineage>
</organism>
<protein>
    <submittedName>
        <fullName evidence="8">Multidrug resistance protein stp</fullName>
    </submittedName>
</protein>
<dbReference type="GO" id="GO:0005886">
    <property type="term" value="C:plasma membrane"/>
    <property type="evidence" value="ECO:0007669"/>
    <property type="project" value="UniProtKB-SubCell"/>
</dbReference>
<feature type="transmembrane region" description="Helical" evidence="6">
    <location>
        <begin position="241"/>
        <end position="259"/>
    </location>
</feature>
<keyword evidence="9" id="KW-1185">Reference proteome</keyword>
<evidence type="ECO:0000259" key="7">
    <source>
        <dbReference type="PROSITE" id="PS50850"/>
    </source>
</evidence>
<dbReference type="InterPro" id="IPR036259">
    <property type="entry name" value="MFS_trans_sf"/>
</dbReference>
<dbReference type="AlphaFoldDB" id="A0A2T0BLS9"/>
<evidence type="ECO:0000313" key="8">
    <source>
        <dbReference type="EMBL" id="PRR84819.1"/>
    </source>
</evidence>
<comment type="subcellular location">
    <subcellularLocation>
        <location evidence="1">Cell membrane</location>
        <topology evidence="1">Multi-pass membrane protein</topology>
    </subcellularLocation>
</comment>
<dbReference type="Proteomes" id="UP000237798">
    <property type="component" value="Unassembled WGS sequence"/>
</dbReference>
<dbReference type="InterPro" id="IPR020846">
    <property type="entry name" value="MFS_dom"/>
</dbReference>
<keyword evidence="2" id="KW-0813">Transport</keyword>
<feature type="transmembrane region" description="Helical" evidence="6">
    <location>
        <begin position="103"/>
        <end position="123"/>
    </location>
</feature>
<feature type="transmembrane region" description="Helical" evidence="6">
    <location>
        <begin position="196"/>
        <end position="221"/>
    </location>
</feature>
<feature type="transmembrane region" description="Helical" evidence="6">
    <location>
        <begin position="156"/>
        <end position="175"/>
    </location>
</feature>
<sequence>MWGLFLLTAVLICYVMSITLAESHGFSKSVLLLAAGAVVGIAVFLFLEKNTEFPLLDLSLFRNSVFSASLAVSVLLYTTTTGALVILPFYLQQAKGLSTSVSGIMMMTGAVGCALFTPLSGVAAKRFGDFPVIIFGITAMGIGSLFMSTVGLSTSVVTFSVIWFFFNGCLAFFQTPNNTSIIAHAKPQQRGLASGLLNLSRTIGLTTGAAVIGAVFCTFARTASIGSASPRKIADGIHDTFIVTAGILACALFIGLIALRPGKSPAAENTDELAD</sequence>
<dbReference type="EMBL" id="PVXP01000032">
    <property type="protein sequence ID" value="PRR84819.1"/>
    <property type="molecule type" value="Genomic_DNA"/>
</dbReference>
<dbReference type="Pfam" id="PF07690">
    <property type="entry name" value="MFS_1"/>
    <property type="match status" value="1"/>
</dbReference>
<dbReference type="PANTHER" id="PTHR42718">
    <property type="entry name" value="MAJOR FACILITATOR SUPERFAMILY MULTIDRUG TRANSPORTER MFSC"/>
    <property type="match status" value="1"/>
</dbReference>
<proteinExistence type="predicted"/>
<dbReference type="PANTHER" id="PTHR42718:SF9">
    <property type="entry name" value="MAJOR FACILITATOR SUPERFAMILY MULTIDRUG TRANSPORTER MFSC"/>
    <property type="match status" value="1"/>
</dbReference>
<evidence type="ECO:0000256" key="5">
    <source>
        <dbReference type="ARBA" id="ARBA00023136"/>
    </source>
</evidence>
<dbReference type="PROSITE" id="PS50850">
    <property type="entry name" value="MFS"/>
    <property type="match status" value="1"/>
</dbReference>
<evidence type="ECO:0000256" key="6">
    <source>
        <dbReference type="SAM" id="Phobius"/>
    </source>
</evidence>
<dbReference type="SUPFAM" id="SSF103473">
    <property type="entry name" value="MFS general substrate transporter"/>
    <property type="match status" value="1"/>
</dbReference>
<evidence type="ECO:0000313" key="9">
    <source>
        <dbReference type="Proteomes" id="UP000237798"/>
    </source>
</evidence>
<keyword evidence="5 6" id="KW-0472">Membrane</keyword>
<dbReference type="Gene3D" id="1.20.1250.20">
    <property type="entry name" value="MFS general substrate transporter like domains"/>
    <property type="match status" value="1"/>
</dbReference>
<evidence type="ECO:0000256" key="4">
    <source>
        <dbReference type="ARBA" id="ARBA00022989"/>
    </source>
</evidence>
<gene>
    <name evidence="8" type="primary">stp_3</name>
    <name evidence="8" type="ORF">CLLU_22250</name>
</gene>